<protein>
    <recommendedName>
        <fullName evidence="1">Reverse transcriptase domain-containing protein</fullName>
    </recommendedName>
</protein>
<accession>A0A2N9FQS3</accession>
<dbReference type="InterPro" id="IPR036691">
    <property type="entry name" value="Endo/exonu/phosph_ase_sf"/>
</dbReference>
<dbReference type="PANTHER" id="PTHR33116:SF86">
    <property type="entry name" value="REVERSE TRANSCRIPTASE DOMAIN-CONTAINING PROTEIN"/>
    <property type="match status" value="1"/>
</dbReference>
<name>A0A2N9FQS3_FAGSY</name>
<dbReference type="InterPro" id="IPR000477">
    <property type="entry name" value="RT_dom"/>
</dbReference>
<dbReference type="AlphaFoldDB" id="A0A2N9FQS3"/>
<evidence type="ECO:0000259" key="1">
    <source>
        <dbReference type="Pfam" id="PF00078"/>
    </source>
</evidence>
<dbReference type="SUPFAM" id="SSF56219">
    <property type="entry name" value="DNase I-like"/>
    <property type="match status" value="1"/>
</dbReference>
<proteinExistence type="predicted"/>
<dbReference type="Gene3D" id="3.60.10.10">
    <property type="entry name" value="Endonuclease/exonuclease/phosphatase"/>
    <property type="match status" value="1"/>
</dbReference>
<organism evidence="2">
    <name type="scientific">Fagus sylvatica</name>
    <name type="common">Beechnut</name>
    <dbReference type="NCBI Taxonomy" id="28930"/>
    <lineage>
        <taxon>Eukaryota</taxon>
        <taxon>Viridiplantae</taxon>
        <taxon>Streptophyta</taxon>
        <taxon>Embryophyta</taxon>
        <taxon>Tracheophyta</taxon>
        <taxon>Spermatophyta</taxon>
        <taxon>Magnoliopsida</taxon>
        <taxon>eudicotyledons</taxon>
        <taxon>Gunneridae</taxon>
        <taxon>Pentapetalae</taxon>
        <taxon>rosids</taxon>
        <taxon>fabids</taxon>
        <taxon>Fagales</taxon>
        <taxon>Fagaceae</taxon>
        <taxon>Fagus</taxon>
    </lineage>
</organism>
<sequence>MKLLASSIGFSKQKIVGACGKASGVCFMWSFSLSVKLLEFDSHTIAIFAQDDFCAWSLIGFYGPPYQAKRCKAWGNLHALLQSLVGPWMCFGDFNIIVEDSEKEGGSLGSSSTPNFLRELLFDLAAIDLGFSSNKYTWWNKRWGLGAIRERLDRAIANVSWRLAFPKAAVTHLGAINSDHAPLLIDTNPIDEYCPRPFRFEAMWTKDHQCGNVIKEAWSTRFVGSHPLVFYCKQAKTISALKKWNRDSFGHCQTRIKEILNQIEEEQLKERTECNARLEARLQRDLNEWLRRNEVMWKQKSREMWLKDGDKNSKFFHLSTIICRKRNSIDAVKDDVRNSITCKKEIRAHMVEKFKVLFTEESVNFPQDLEDLIMPSVTDQDNACLCRIPSLEEIKATIFEINSHKAPGLDGLSALFYKRYWSIVGSSVIKAIQSFFLSGRLHAEETFINWIMECVSSTSLSVLVNEGSSKSFPPTRGLRQGDPLFHYLFILCQEVLSRLINRAQAVGSIRGVKMNTGGPDFTNVMFADDIMLFSKASCSDVQVLNSCLEKYCDWFGQLINRTKLGIFFSKLVQPDQKRRIKRLLQMKKALDNSTYLGVPLFSSRIVAKDFKYLQDKMEARLKGWRCKSLSWAGRCTLIKSVAQAIPTYAFSTFDVPVGICDKLDAATRRKAKDFNDVLLAKLTWMIASKRDSLCMVALRSRYKVFCRLVEKRPSKTLISDMEGY</sequence>
<evidence type="ECO:0000313" key="2">
    <source>
        <dbReference type="EMBL" id="SPC89553.1"/>
    </source>
</evidence>
<reference evidence="2" key="1">
    <citation type="submission" date="2018-02" db="EMBL/GenBank/DDBJ databases">
        <authorList>
            <person name="Cohen D.B."/>
            <person name="Kent A.D."/>
        </authorList>
    </citation>
    <scope>NUCLEOTIDE SEQUENCE</scope>
</reference>
<dbReference type="PANTHER" id="PTHR33116">
    <property type="entry name" value="REVERSE TRANSCRIPTASE ZINC-BINDING DOMAIN-CONTAINING PROTEIN-RELATED-RELATED"/>
    <property type="match status" value="1"/>
</dbReference>
<feature type="domain" description="Reverse transcriptase" evidence="1">
    <location>
        <begin position="440"/>
        <end position="598"/>
    </location>
</feature>
<dbReference type="EMBL" id="OIVN01001078">
    <property type="protein sequence ID" value="SPC89553.1"/>
    <property type="molecule type" value="Genomic_DNA"/>
</dbReference>
<gene>
    <name evidence="2" type="ORF">FSB_LOCUS17435</name>
</gene>
<dbReference type="Pfam" id="PF00078">
    <property type="entry name" value="RVT_1"/>
    <property type="match status" value="1"/>
</dbReference>